<dbReference type="InterPro" id="IPR043502">
    <property type="entry name" value="DNA/RNA_pol_sf"/>
</dbReference>
<dbReference type="EC" id="2.7.7.49" evidence="1"/>
<evidence type="ECO:0000256" key="2">
    <source>
        <dbReference type="ARBA" id="ARBA00022679"/>
    </source>
</evidence>
<accession>A0A9X2X2V7</accession>
<keyword evidence="3 11" id="KW-0548">Nucleotidyltransferase</keyword>
<evidence type="ECO:0000256" key="6">
    <source>
        <dbReference type="ARBA" id="ARBA00022918"/>
    </source>
</evidence>
<evidence type="ECO:0000256" key="4">
    <source>
        <dbReference type="ARBA" id="ARBA00022723"/>
    </source>
</evidence>
<name>A0A9X2X2V7_9GAMM</name>
<reference evidence="11" key="2">
    <citation type="journal article" date="2022" name="Syst. Appl. Microbiol.">
        <title>Chromohalobacter moromii sp. nov., a moderately halophilic bacterium isolated from lupine-based moromi fermentation.</title>
        <authorList>
            <person name="Lulf R.H."/>
            <person name="Hilgarth M."/>
            <person name="Ehrmann M.A."/>
        </authorList>
    </citation>
    <scope>NUCLEOTIDE SEQUENCE</scope>
    <source>
        <strain evidence="11">TMW 2.2304</strain>
    </source>
</reference>
<evidence type="ECO:0000256" key="9">
    <source>
        <dbReference type="ARBA" id="ARBA00048173"/>
    </source>
</evidence>
<keyword evidence="7" id="KW-0051">Antiviral defense</keyword>
<dbReference type="PANTHER" id="PTHR34047:SF8">
    <property type="entry name" value="PROTEIN YKFC"/>
    <property type="match status" value="1"/>
</dbReference>
<evidence type="ECO:0000256" key="8">
    <source>
        <dbReference type="ARBA" id="ARBA00034120"/>
    </source>
</evidence>
<protein>
    <recommendedName>
        <fullName evidence="1">RNA-directed DNA polymerase</fullName>
        <ecNumber evidence="1">2.7.7.49</ecNumber>
    </recommendedName>
</protein>
<dbReference type="NCBIfam" id="TIGR04416">
    <property type="entry name" value="group_II_RT_mat"/>
    <property type="match status" value="1"/>
</dbReference>
<reference evidence="11" key="1">
    <citation type="submission" date="2021-07" db="EMBL/GenBank/DDBJ databases">
        <authorList>
            <person name="Luelf R.H."/>
        </authorList>
    </citation>
    <scope>NUCLEOTIDE SEQUENCE</scope>
    <source>
        <strain evidence="11">TMW 2.2304</strain>
    </source>
</reference>
<dbReference type="PRINTS" id="PR00866">
    <property type="entry name" value="RNADNAPOLMS"/>
</dbReference>
<comment type="catalytic activity">
    <reaction evidence="9">
        <text>DNA(n) + a 2'-deoxyribonucleoside 5'-triphosphate = DNA(n+1) + diphosphate</text>
        <dbReference type="Rhea" id="RHEA:22508"/>
        <dbReference type="Rhea" id="RHEA-COMP:17339"/>
        <dbReference type="Rhea" id="RHEA-COMP:17340"/>
        <dbReference type="ChEBI" id="CHEBI:33019"/>
        <dbReference type="ChEBI" id="CHEBI:61560"/>
        <dbReference type="ChEBI" id="CHEBI:173112"/>
        <dbReference type="EC" id="2.7.7.49"/>
    </reaction>
</comment>
<dbReference type="Pfam" id="PF00078">
    <property type="entry name" value="RVT_1"/>
    <property type="match status" value="1"/>
</dbReference>
<keyword evidence="6 11" id="KW-0695">RNA-directed DNA polymerase</keyword>
<dbReference type="GO" id="GO:0046872">
    <property type="term" value="F:metal ion binding"/>
    <property type="evidence" value="ECO:0007669"/>
    <property type="project" value="UniProtKB-KW"/>
</dbReference>
<gene>
    <name evidence="11" type="primary">ltrA</name>
    <name evidence="11" type="ORF">KZO87_11090</name>
</gene>
<dbReference type="GO" id="GO:0051607">
    <property type="term" value="P:defense response to virus"/>
    <property type="evidence" value="ECO:0007669"/>
    <property type="project" value="UniProtKB-KW"/>
</dbReference>
<sequence length="469" mass="53031">MTSRGLIVKTAMGANTATHPEGPGWNPASQPVGVETVPASSSWTKAEPAPLMEAVVEKANMARAYRRVVANKGAPGAEGMTVDQLTDHLKQYWPTLRERLLAGEYHPSPIRAAKIPKPKGGTRQLGIPTVTDRLIQQALLQVLTPIFDPGFSASSYGYRPGRSAQQAVSAMKAHVSAGHRWVVDLDLEAFFDRVNHDLLMARIARRVRDKRVLRLIRRYLEAGIFQHGLAAPRRQGTPQGGPLSPLLANILLDDVDKELERRGHRFCRYADDMQIYVRSRRAGERVMASLSEYLENSLRLMVNHAKSAVDRPWQRGYLGYTLTRHKLPRLTLTQASLQRLMQRVREILKRGRGHNIRRVTEALAPVLRGWASYFSLVDVKRPLEALDQWIRRRLRCVIWRQWKRPGTRRRKLLALGLDEPRARKSAGNGRGPWWNAGASHMNQALPRKWFEQQGLISVLDTVRGLSRSS</sequence>
<keyword evidence="2 11" id="KW-0808">Transferase</keyword>
<dbReference type="Pfam" id="PF08388">
    <property type="entry name" value="GIIM"/>
    <property type="match status" value="1"/>
</dbReference>
<keyword evidence="4" id="KW-0479">Metal-binding</keyword>
<evidence type="ECO:0000256" key="5">
    <source>
        <dbReference type="ARBA" id="ARBA00022842"/>
    </source>
</evidence>
<dbReference type="InterPro" id="IPR030931">
    <property type="entry name" value="Group_II_RT_mat"/>
</dbReference>
<comment type="caution">
    <text evidence="11">The sequence shown here is derived from an EMBL/GenBank/DDBJ whole genome shotgun (WGS) entry which is preliminary data.</text>
</comment>
<dbReference type="AlphaFoldDB" id="A0A9X2X2V7"/>
<dbReference type="PANTHER" id="PTHR34047">
    <property type="entry name" value="NUCLEAR INTRON MATURASE 1, MITOCHONDRIAL-RELATED"/>
    <property type="match status" value="1"/>
</dbReference>
<evidence type="ECO:0000313" key="12">
    <source>
        <dbReference type="Proteomes" id="UP001145353"/>
    </source>
</evidence>
<dbReference type="GO" id="GO:0003723">
    <property type="term" value="F:RNA binding"/>
    <property type="evidence" value="ECO:0007669"/>
    <property type="project" value="InterPro"/>
</dbReference>
<proteinExistence type="inferred from homology"/>
<evidence type="ECO:0000259" key="10">
    <source>
        <dbReference type="PROSITE" id="PS50878"/>
    </source>
</evidence>
<dbReference type="InterPro" id="IPR000123">
    <property type="entry name" value="Reverse_transcriptase_msDNA"/>
</dbReference>
<dbReference type="PROSITE" id="PS50878">
    <property type="entry name" value="RT_POL"/>
    <property type="match status" value="1"/>
</dbReference>
<evidence type="ECO:0000313" key="11">
    <source>
        <dbReference type="EMBL" id="MCT8505922.1"/>
    </source>
</evidence>
<dbReference type="SUPFAM" id="SSF56672">
    <property type="entry name" value="DNA/RNA polymerases"/>
    <property type="match status" value="1"/>
</dbReference>
<dbReference type="InterPro" id="IPR013597">
    <property type="entry name" value="Mat_intron_G2"/>
</dbReference>
<evidence type="ECO:0000256" key="1">
    <source>
        <dbReference type="ARBA" id="ARBA00012493"/>
    </source>
</evidence>
<keyword evidence="5" id="KW-0460">Magnesium</keyword>
<evidence type="ECO:0000256" key="3">
    <source>
        <dbReference type="ARBA" id="ARBA00022695"/>
    </source>
</evidence>
<comment type="similarity">
    <text evidence="8">Belongs to the bacterial reverse transcriptase family.</text>
</comment>
<organism evidence="11 12">
    <name type="scientific">Chromohalobacter moromii</name>
    <dbReference type="NCBI Taxonomy" id="2860329"/>
    <lineage>
        <taxon>Bacteria</taxon>
        <taxon>Pseudomonadati</taxon>
        <taxon>Pseudomonadota</taxon>
        <taxon>Gammaproteobacteria</taxon>
        <taxon>Oceanospirillales</taxon>
        <taxon>Halomonadaceae</taxon>
        <taxon>Chromohalobacter</taxon>
    </lineage>
</organism>
<dbReference type="InterPro" id="IPR051083">
    <property type="entry name" value="GrpII_Intron_Splice-Mob/Def"/>
</dbReference>
<evidence type="ECO:0000256" key="7">
    <source>
        <dbReference type="ARBA" id="ARBA00023118"/>
    </source>
</evidence>
<dbReference type="GO" id="GO:0003964">
    <property type="term" value="F:RNA-directed DNA polymerase activity"/>
    <property type="evidence" value="ECO:0007669"/>
    <property type="project" value="UniProtKB-KW"/>
</dbReference>
<keyword evidence="12" id="KW-1185">Reference proteome</keyword>
<dbReference type="InterPro" id="IPR000477">
    <property type="entry name" value="RT_dom"/>
</dbReference>
<feature type="domain" description="Reverse transcriptase" evidence="10">
    <location>
        <begin position="96"/>
        <end position="322"/>
    </location>
</feature>
<dbReference type="Proteomes" id="UP001145353">
    <property type="component" value="Unassembled WGS sequence"/>
</dbReference>
<dbReference type="CDD" id="cd01651">
    <property type="entry name" value="RT_G2_intron"/>
    <property type="match status" value="1"/>
</dbReference>
<dbReference type="EMBL" id="JAHXDE010000004">
    <property type="protein sequence ID" value="MCT8505922.1"/>
    <property type="molecule type" value="Genomic_DNA"/>
</dbReference>